<comment type="subcellular location">
    <subcellularLocation>
        <location evidence="5">Cytoplasm</location>
    </subcellularLocation>
</comment>
<dbReference type="SUPFAM" id="SSF53335">
    <property type="entry name" value="S-adenosyl-L-methionine-dependent methyltransferases"/>
    <property type="match status" value="1"/>
</dbReference>
<comment type="similarity">
    <text evidence="5">Belongs to the methyltransferase superfamily. Tam family.</text>
</comment>
<organism evidence="6 7">
    <name type="scientific">Nocardioides koreensis</name>
    <dbReference type="NCBI Taxonomy" id="433651"/>
    <lineage>
        <taxon>Bacteria</taxon>
        <taxon>Bacillati</taxon>
        <taxon>Actinomycetota</taxon>
        <taxon>Actinomycetes</taxon>
        <taxon>Propionibacteriales</taxon>
        <taxon>Nocardioidaceae</taxon>
        <taxon>Nocardioides</taxon>
    </lineage>
</organism>
<comment type="caution">
    <text evidence="6">The sequence shown here is derived from an EMBL/GenBank/DDBJ whole genome shotgun (WGS) entry which is preliminary data.</text>
</comment>
<dbReference type="Gene3D" id="1.10.150.290">
    <property type="entry name" value="S-adenosyl-L-methionine-dependent methyltransferases"/>
    <property type="match status" value="1"/>
</dbReference>
<keyword evidence="2 5" id="KW-0489">Methyltransferase</keyword>
<evidence type="ECO:0000256" key="1">
    <source>
        <dbReference type="ARBA" id="ARBA00022490"/>
    </source>
</evidence>
<keyword evidence="3 5" id="KW-0808">Transferase</keyword>
<dbReference type="RefSeq" id="WP_344151827.1">
    <property type="nucleotide sequence ID" value="NZ_BAAAQR010000006.1"/>
</dbReference>
<evidence type="ECO:0000313" key="7">
    <source>
        <dbReference type="Proteomes" id="UP001501771"/>
    </source>
</evidence>
<proteinExistence type="inferred from homology"/>
<reference evidence="6 7" key="1">
    <citation type="journal article" date="2019" name="Int. J. Syst. Evol. Microbiol.">
        <title>The Global Catalogue of Microorganisms (GCM) 10K type strain sequencing project: providing services to taxonomists for standard genome sequencing and annotation.</title>
        <authorList>
            <consortium name="The Broad Institute Genomics Platform"/>
            <consortium name="The Broad Institute Genome Sequencing Center for Infectious Disease"/>
            <person name="Wu L."/>
            <person name="Ma J."/>
        </authorList>
    </citation>
    <scope>NUCLEOTIDE SEQUENCE [LARGE SCALE GENOMIC DNA]</scope>
    <source>
        <strain evidence="6 7">JCM 16022</strain>
    </source>
</reference>
<evidence type="ECO:0000256" key="3">
    <source>
        <dbReference type="ARBA" id="ARBA00022679"/>
    </source>
</evidence>
<evidence type="ECO:0000313" key="6">
    <source>
        <dbReference type="EMBL" id="GAA2146689.1"/>
    </source>
</evidence>
<dbReference type="InterPro" id="IPR023506">
    <property type="entry name" value="Trans-aconitate_MeTrfase"/>
</dbReference>
<name>A0ABN2ZSA4_9ACTN</name>
<dbReference type="PANTHER" id="PTHR43861:SF1">
    <property type="entry name" value="TRANS-ACONITATE 2-METHYLTRANSFERASE"/>
    <property type="match status" value="1"/>
</dbReference>
<comment type="catalytic activity">
    <reaction evidence="5">
        <text>trans-aconitate + S-adenosyl-L-methionine = (E)-3-(methoxycarbonyl)pent-2-enedioate + S-adenosyl-L-homocysteine</text>
        <dbReference type="Rhea" id="RHEA:14969"/>
        <dbReference type="ChEBI" id="CHEBI:15708"/>
        <dbReference type="ChEBI" id="CHEBI:57470"/>
        <dbReference type="ChEBI" id="CHEBI:57856"/>
        <dbReference type="ChEBI" id="CHEBI:59789"/>
        <dbReference type="EC" id="2.1.1.144"/>
    </reaction>
</comment>
<gene>
    <name evidence="5" type="primary">tam</name>
    <name evidence="6" type="ORF">GCM10009844_23120</name>
</gene>
<dbReference type="CDD" id="cd02440">
    <property type="entry name" value="AdoMet_MTases"/>
    <property type="match status" value="1"/>
</dbReference>
<dbReference type="InterPro" id="IPR029063">
    <property type="entry name" value="SAM-dependent_MTases_sf"/>
</dbReference>
<dbReference type="Gene3D" id="3.40.50.150">
    <property type="entry name" value="Vaccinia Virus protein VP39"/>
    <property type="match status" value="1"/>
</dbReference>
<dbReference type="InterPro" id="IPR023149">
    <property type="entry name" value="Trans_acon_MeTrfase_C"/>
</dbReference>
<evidence type="ECO:0000256" key="2">
    <source>
        <dbReference type="ARBA" id="ARBA00022603"/>
    </source>
</evidence>
<dbReference type="EC" id="2.1.1.144" evidence="5"/>
<comment type="function">
    <text evidence="5">Catalyzes the S-adenosylmethionine monomethyl esterification of trans-aconitate.</text>
</comment>
<dbReference type="Proteomes" id="UP001501771">
    <property type="component" value="Unassembled WGS sequence"/>
</dbReference>
<evidence type="ECO:0000256" key="4">
    <source>
        <dbReference type="ARBA" id="ARBA00022691"/>
    </source>
</evidence>
<dbReference type="HAMAP" id="MF_00560">
    <property type="entry name" value="Tran_acon_Me_trans"/>
    <property type="match status" value="1"/>
</dbReference>
<dbReference type="GO" id="GO:0008168">
    <property type="term" value="F:methyltransferase activity"/>
    <property type="evidence" value="ECO:0007669"/>
    <property type="project" value="UniProtKB-KW"/>
</dbReference>
<dbReference type="GO" id="GO:0032259">
    <property type="term" value="P:methylation"/>
    <property type="evidence" value="ECO:0007669"/>
    <property type="project" value="UniProtKB-KW"/>
</dbReference>
<dbReference type="EMBL" id="BAAAQR010000006">
    <property type="protein sequence ID" value="GAA2146689.1"/>
    <property type="molecule type" value="Genomic_DNA"/>
</dbReference>
<keyword evidence="7" id="KW-1185">Reference proteome</keyword>
<protein>
    <recommendedName>
        <fullName evidence="5">Trans-aconitate 2-methyltransferase</fullName>
        <ecNumber evidence="5">2.1.1.144</ecNumber>
    </recommendedName>
</protein>
<dbReference type="PANTHER" id="PTHR43861">
    <property type="entry name" value="TRANS-ACONITATE 2-METHYLTRANSFERASE-RELATED"/>
    <property type="match status" value="1"/>
</dbReference>
<keyword evidence="1 5" id="KW-0963">Cytoplasm</keyword>
<keyword evidence="4 5" id="KW-0949">S-adenosyl-L-methionine</keyword>
<dbReference type="Pfam" id="PF13489">
    <property type="entry name" value="Methyltransf_23"/>
    <property type="match status" value="1"/>
</dbReference>
<accession>A0ABN2ZSA4</accession>
<sequence length="268" mass="29283">MAHRWDPDRYLTYADERGRPFVELVARIGAAEPRTVVDLGCGPGNLTALLADRWPGASVTGLDSSPEMIERARAAGARVAFGVADLREWVSTGSTGDEAASTDEDLVDVLVSNATLQWVPGHLDLLGGLVGRVRPGGWFAFQVPGNFDEPSHTIRRDLAAGSPYAEHTRDVAVPSSHDPAVYLDRLAALGCTVDAWETTYLHVLTGEDPVFAWVSGTGARPTLQALPDDLRADFEEEFKRRLRAAYPQHHYGVVLPFRRIFVVARTPE</sequence>
<evidence type="ECO:0000256" key="5">
    <source>
        <dbReference type="HAMAP-Rule" id="MF_00560"/>
    </source>
</evidence>